<proteinExistence type="predicted"/>
<evidence type="ECO:0000256" key="1">
    <source>
        <dbReference type="SAM" id="MobiDB-lite"/>
    </source>
</evidence>
<feature type="region of interest" description="Disordered" evidence="1">
    <location>
        <begin position="57"/>
        <end position="85"/>
    </location>
</feature>
<dbReference type="EMBL" id="QXFY01001057">
    <property type="protein sequence ID" value="KAE9329747.1"/>
    <property type="molecule type" value="Genomic_DNA"/>
</dbReference>
<protein>
    <submittedName>
        <fullName evidence="2">Uncharacterized protein</fullName>
    </submittedName>
</protein>
<dbReference type="AlphaFoldDB" id="A0A6G0RDP4"/>
<dbReference type="Proteomes" id="UP000486351">
    <property type="component" value="Unassembled WGS sequence"/>
</dbReference>
<accession>A0A6G0RDP4</accession>
<reference evidence="2 3" key="1">
    <citation type="submission" date="2018-09" db="EMBL/GenBank/DDBJ databases">
        <title>Genomic investigation of the strawberry pathogen Phytophthora fragariae indicates pathogenicity is determined by transcriptional variation in three key races.</title>
        <authorList>
            <person name="Adams T.M."/>
            <person name="Armitage A.D."/>
            <person name="Sobczyk M.K."/>
            <person name="Bates H.J."/>
            <person name="Dunwell J.M."/>
            <person name="Nellist C.F."/>
            <person name="Harrison R.J."/>
        </authorList>
    </citation>
    <scope>NUCLEOTIDE SEQUENCE [LARGE SCALE GENOMIC DNA]</scope>
    <source>
        <strain evidence="2 3">NOV-77</strain>
    </source>
</reference>
<name>A0A6G0RDP4_9STRA</name>
<evidence type="ECO:0000313" key="2">
    <source>
        <dbReference type="EMBL" id="KAE9329747.1"/>
    </source>
</evidence>
<evidence type="ECO:0000313" key="3">
    <source>
        <dbReference type="Proteomes" id="UP000486351"/>
    </source>
</evidence>
<gene>
    <name evidence="2" type="ORF">PF008_g15873</name>
</gene>
<comment type="caution">
    <text evidence="2">The sequence shown here is derived from an EMBL/GenBank/DDBJ whole genome shotgun (WGS) entry which is preliminary data.</text>
</comment>
<sequence>MGVEVSVGAEVGNQVDAIVLLEVEEAVYDVGMTSSVGQQISDSTFLQGVVHDAGGVGHTADIGSAGQRHGLNSDDAPFTDGEWGQ</sequence>
<organism evidence="2 3">
    <name type="scientific">Phytophthora fragariae</name>
    <dbReference type="NCBI Taxonomy" id="53985"/>
    <lineage>
        <taxon>Eukaryota</taxon>
        <taxon>Sar</taxon>
        <taxon>Stramenopiles</taxon>
        <taxon>Oomycota</taxon>
        <taxon>Peronosporomycetes</taxon>
        <taxon>Peronosporales</taxon>
        <taxon>Peronosporaceae</taxon>
        <taxon>Phytophthora</taxon>
    </lineage>
</organism>